<dbReference type="CDD" id="cd01948">
    <property type="entry name" value="EAL"/>
    <property type="match status" value="1"/>
</dbReference>
<dbReference type="Pfam" id="PF01590">
    <property type="entry name" value="GAF"/>
    <property type="match status" value="1"/>
</dbReference>
<dbReference type="CDD" id="cd01949">
    <property type="entry name" value="GGDEF"/>
    <property type="match status" value="1"/>
</dbReference>
<proteinExistence type="predicted"/>
<dbReference type="PROSITE" id="PS50883">
    <property type="entry name" value="EAL"/>
    <property type="match status" value="1"/>
</dbReference>
<evidence type="ECO:0000259" key="2">
    <source>
        <dbReference type="PROSITE" id="PS50113"/>
    </source>
</evidence>
<dbReference type="PANTHER" id="PTHR44757:SF2">
    <property type="entry name" value="BIOFILM ARCHITECTURE MAINTENANCE PROTEIN MBAA"/>
    <property type="match status" value="1"/>
</dbReference>
<dbReference type="SMART" id="SM00091">
    <property type="entry name" value="PAS"/>
    <property type="match status" value="1"/>
</dbReference>
<dbReference type="SUPFAM" id="SSF55073">
    <property type="entry name" value="Nucleotide cyclase"/>
    <property type="match status" value="1"/>
</dbReference>
<dbReference type="Pfam" id="PF13426">
    <property type="entry name" value="PAS_9"/>
    <property type="match status" value="1"/>
</dbReference>
<dbReference type="GO" id="GO:0003824">
    <property type="term" value="F:catalytic activity"/>
    <property type="evidence" value="ECO:0007669"/>
    <property type="project" value="UniProtKB-ARBA"/>
</dbReference>
<dbReference type="InterPro" id="IPR035965">
    <property type="entry name" value="PAS-like_dom_sf"/>
</dbReference>
<evidence type="ECO:0000313" key="5">
    <source>
        <dbReference type="EMBL" id="SKA26195.1"/>
    </source>
</evidence>
<dbReference type="FunFam" id="3.30.70.270:FF:000001">
    <property type="entry name" value="Diguanylate cyclase domain protein"/>
    <property type="match status" value="1"/>
</dbReference>
<dbReference type="SUPFAM" id="SSF55785">
    <property type="entry name" value="PYP-like sensor domain (PAS domain)"/>
    <property type="match status" value="1"/>
</dbReference>
<dbReference type="Pfam" id="PF00563">
    <property type="entry name" value="EAL"/>
    <property type="match status" value="1"/>
</dbReference>
<dbReference type="RefSeq" id="WP_078709156.1">
    <property type="nucleotide sequence ID" value="NZ_FUXL01000010.1"/>
</dbReference>
<name>A0A1T4SDE3_9HYPH</name>
<sequence>MFSHETTFLAGEETRLKALADYHLLDTPPEPEFDRLVELASRVFDAPIAVISLLDRSRVFFKARVGTEIVEADRRVSFCAKTLHSHEPLVVLDATKDPRFAQNELVLNAPWVRFYAGAPLRAPSGHTIGVLCIVDSRPRSCFSVSEQKNLVELAAVVMDRMEVRRLEYARKTSQARFENIAATSPDAIVCSGMDSLITFWNRAAEEMFGYSAEEAIGQPVTLIIPPERHRLYYESLVYLAQGRLNPETGSRAELPALRRDGTRFPAEFAISVWADERGMNAGAIIRDVSEQRDYEERLRRLAMHDALTGLPNRLALERAIKDRLGPEGRAALLLIDLDCFKDVNDTLGHAAGDDVLRQVAARLSQAARADELIARLSGDEFVVLLPSADPLRARNTAEMLKAAIAEPFVIDDETVHITVSIGLALAPLHGIEARELVSSADLAMYKAKSEGRARTEVFTPQLRQAAIARRHCEEALRRAFTRHEFELYYQPQVDLRDGSITGVEALLRWNHPENGLLAPGAFIHVLEKSPLAKDVGDWILHSACRQVAEWRRAGAPLRVGVNLFDAQLTSEHLLASVKAALDTYHLEPQALELEITETTVLNRDGAAIEPLRHLREIGVGVAFDDYGTGFASLSLLKDYPLSRLKIDQSFVRDLCTDPKDAAVVEAIILLGERFGLRVIAEGVETAEQRDFLLRHQCDEAQGYFIGRPVPAADFAARFLARASRRIA</sequence>
<feature type="domain" description="PAC" evidence="2">
    <location>
        <begin position="250"/>
        <end position="300"/>
    </location>
</feature>
<evidence type="ECO:0000259" key="4">
    <source>
        <dbReference type="PROSITE" id="PS50887"/>
    </source>
</evidence>
<feature type="domain" description="PAS" evidence="1">
    <location>
        <begin position="173"/>
        <end position="243"/>
    </location>
</feature>
<dbReference type="Gene3D" id="3.30.70.270">
    <property type="match status" value="1"/>
</dbReference>
<dbReference type="Pfam" id="PF00990">
    <property type="entry name" value="GGDEF"/>
    <property type="match status" value="1"/>
</dbReference>
<organism evidence="5 6">
    <name type="scientific">Consotaella salsifontis</name>
    <dbReference type="NCBI Taxonomy" id="1365950"/>
    <lineage>
        <taxon>Bacteria</taxon>
        <taxon>Pseudomonadati</taxon>
        <taxon>Pseudomonadota</taxon>
        <taxon>Alphaproteobacteria</taxon>
        <taxon>Hyphomicrobiales</taxon>
        <taxon>Aurantimonadaceae</taxon>
        <taxon>Consotaella</taxon>
    </lineage>
</organism>
<feature type="domain" description="GGDEF" evidence="4">
    <location>
        <begin position="328"/>
        <end position="460"/>
    </location>
</feature>
<dbReference type="STRING" id="1365950.SAMN05428963_11046"/>
<dbReference type="AlphaFoldDB" id="A0A1T4SDE3"/>
<dbReference type="OrthoDB" id="9814202at2"/>
<dbReference type="PANTHER" id="PTHR44757">
    <property type="entry name" value="DIGUANYLATE CYCLASE DGCP"/>
    <property type="match status" value="1"/>
</dbReference>
<dbReference type="SMART" id="SM00267">
    <property type="entry name" value="GGDEF"/>
    <property type="match status" value="1"/>
</dbReference>
<dbReference type="InterPro" id="IPR052155">
    <property type="entry name" value="Biofilm_reg_signaling"/>
</dbReference>
<evidence type="ECO:0000259" key="1">
    <source>
        <dbReference type="PROSITE" id="PS50112"/>
    </source>
</evidence>
<dbReference type="Gene3D" id="3.30.450.20">
    <property type="entry name" value="PAS domain"/>
    <property type="match status" value="1"/>
</dbReference>
<dbReference type="SUPFAM" id="SSF141868">
    <property type="entry name" value="EAL domain-like"/>
    <property type="match status" value="1"/>
</dbReference>
<protein>
    <submittedName>
        <fullName evidence="5">PAS domain S-box-containing protein/diguanylate cyclase (GGDEF) domain-containing protein</fullName>
    </submittedName>
</protein>
<dbReference type="InterPro" id="IPR043128">
    <property type="entry name" value="Rev_trsase/Diguanyl_cyclase"/>
</dbReference>
<dbReference type="Gene3D" id="3.20.20.450">
    <property type="entry name" value="EAL domain"/>
    <property type="match status" value="1"/>
</dbReference>
<dbReference type="PROSITE" id="PS50112">
    <property type="entry name" value="PAS"/>
    <property type="match status" value="1"/>
</dbReference>
<evidence type="ECO:0000313" key="6">
    <source>
        <dbReference type="Proteomes" id="UP000190135"/>
    </source>
</evidence>
<evidence type="ECO:0000259" key="3">
    <source>
        <dbReference type="PROSITE" id="PS50883"/>
    </source>
</evidence>
<feature type="domain" description="EAL" evidence="3">
    <location>
        <begin position="469"/>
        <end position="722"/>
    </location>
</feature>
<dbReference type="InterPro" id="IPR003018">
    <property type="entry name" value="GAF"/>
</dbReference>
<dbReference type="InterPro" id="IPR029787">
    <property type="entry name" value="Nucleotide_cyclase"/>
</dbReference>
<accession>A0A1T4SDE3</accession>
<dbReference type="EMBL" id="FUXL01000010">
    <property type="protein sequence ID" value="SKA26195.1"/>
    <property type="molecule type" value="Genomic_DNA"/>
</dbReference>
<dbReference type="CDD" id="cd00130">
    <property type="entry name" value="PAS"/>
    <property type="match status" value="1"/>
</dbReference>
<dbReference type="InterPro" id="IPR000014">
    <property type="entry name" value="PAS"/>
</dbReference>
<dbReference type="SUPFAM" id="SSF55781">
    <property type="entry name" value="GAF domain-like"/>
    <property type="match status" value="1"/>
</dbReference>
<dbReference type="Proteomes" id="UP000190135">
    <property type="component" value="Unassembled WGS sequence"/>
</dbReference>
<dbReference type="InterPro" id="IPR035919">
    <property type="entry name" value="EAL_sf"/>
</dbReference>
<reference evidence="6" key="1">
    <citation type="submission" date="2017-02" db="EMBL/GenBank/DDBJ databases">
        <authorList>
            <person name="Varghese N."/>
            <person name="Submissions S."/>
        </authorList>
    </citation>
    <scope>NUCLEOTIDE SEQUENCE [LARGE SCALE GENOMIC DNA]</scope>
    <source>
        <strain evidence="6">USBA 369</strain>
    </source>
</reference>
<dbReference type="NCBIfam" id="TIGR00254">
    <property type="entry name" value="GGDEF"/>
    <property type="match status" value="1"/>
</dbReference>
<dbReference type="SMART" id="SM00065">
    <property type="entry name" value="GAF"/>
    <property type="match status" value="1"/>
</dbReference>
<dbReference type="SMART" id="SM00052">
    <property type="entry name" value="EAL"/>
    <property type="match status" value="1"/>
</dbReference>
<dbReference type="InterPro" id="IPR029016">
    <property type="entry name" value="GAF-like_dom_sf"/>
</dbReference>
<dbReference type="NCBIfam" id="TIGR00229">
    <property type="entry name" value="sensory_box"/>
    <property type="match status" value="1"/>
</dbReference>
<dbReference type="Gene3D" id="3.30.450.40">
    <property type="match status" value="1"/>
</dbReference>
<gene>
    <name evidence="5" type="ORF">SAMN05428963_11046</name>
</gene>
<dbReference type="PROSITE" id="PS50887">
    <property type="entry name" value="GGDEF"/>
    <property type="match status" value="1"/>
</dbReference>
<dbReference type="InterPro" id="IPR000160">
    <property type="entry name" value="GGDEF_dom"/>
</dbReference>
<keyword evidence="6" id="KW-1185">Reference proteome</keyword>
<dbReference type="InterPro" id="IPR000700">
    <property type="entry name" value="PAS-assoc_C"/>
</dbReference>
<dbReference type="InterPro" id="IPR001633">
    <property type="entry name" value="EAL_dom"/>
</dbReference>
<dbReference type="PROSITE" id="PS50113">
    <property type="entry name" value="PAC"/>
    <property type="match status" value="1"/>
</dbReference>